<proteinExistence type="evidence at transcript level"/>
<dbReference type="EnsemblMetazoa" id="NM_001046840.1">
    <property type="protein sequence ID" value="NP_001040305.1"/>
    <property type="gene ID" value="LOC693087"/>
</dbReference>
<name>Q2F655_BOMMO</name>
<dbReference type="SUPFAM" id="SSF89550">
    <property type="entry name" value="PHP domain-like"/>
    <property type="match status" value="1"/>
</dbReference>
<keyword evidence="3" id="KW-0819">tRNA processing</keyword>
<reference evidence="7" key="2">
    <citation type="journal article" date="2008" name="Insect Biochem. Mol. Biol.">
        <title>The genome of a lepidopteran model insect, the silkworm Bombyx mori.</title>
        <authorList>
            <consortium name="International Silkworm Genome Consortium"/>
        </authorList>
    </citation>
    <scope>NUCLEOTIDE SEQUENCE [LARGE SCALE GENOMIC DNA]</scope>
    <source>
        <strain evidence="7">p50T</strain>
    </source>
</reference>
<dbReference type="KEGG" id="bmor:693087"/>
<evidence type="ECO:0000256" key="3">
    <source>
        <dbReference type="ARBA" id="ARBA00022694"/>
    </source>
</evidence>
<evidence type="ECO:0000256" key="2">
    <source>
        <dbReference type="ARBA" id="ARBA00007331"/>
    </source>
</evidence>
<evidence type="ECO:0000313" key="7">
    <source>
        <dbReference type="Proteomes" id="UP000005204"/>
    </source>
</evidence>
<dbReference type="AlphaFoldDB" id="Q2F655"/>
<dbReference type="GO" id="GO:0008033">
    <property type="term" value="P:tRNA processing"/>
    <property type="evidence" value="ECO:0007669"/>
    <property type="project" value="UniProtKB-KW"/>
</dbReference>
<comment type="subcellular location">
    <subcellularLocation>
        <location evidence="1">Nucleus</location>
    </subcellularLocation>
</comment>
<evidence type="ECO:0000256" key="4">
    <source>
        <dbReference type="SAM" id="MobiDB-lite"/>
    </source>
</evidence>
<reference evidence="6" key="3">
    <citation type="submission" date="2022-06" db="UniProtKB">
        <authorList>
            <consortium name="EnsemblMetazoa"/>
        </authorList>
    </citation>
    <scope>IDENTIFICATION</scope>
    <source>
        <strain evidence="6">p50T (Dazao)</strain>
    </source>
</reference>
<dbReference type="PANTHER" id="PTHR13031:SF0">
    <property type="entry name" value="RIBONUCLEASE P PROTEIN SUBUNIT P30"/>
    <property type="match status" value="1"/>
</dbReference>
<evidence type="ECO:0000256" key="1">
    <source>
        <dbReference type="ARBA" id="ARBA00004123"/>
    </source>
</evidence>
<dbReference type="Gene3D" id="3.20.20.140">
    <property type="entry name" value="Metal-dependent hydrolases"/>
    <property type="match status" value="1"/>
</dbReference>
<dbReference type="PANTHER" id="PTHR13031">
    <property type="entry name" value="RIBONUCLEASE P SUBUNIT P30"/>
    <property type="match status" value="1"/>
</dbReference>
<protein>
    <submittedName>
        <fullName evidence="5">Ribonuclease P</fullName>
    </submittedName>
</protein>
<dbReference type="GO" id="GO:0003723">
    <property type="term" value="F:RNA binding"/>
    <property type="evidence" value="ECO:0007669"/>
    <property type="project" value="TreeGrafter"/>
</dbReference>
<accession>Q2F655</accession>
<sequence>MSSNGGFCDLSISKNYDIDKLHIIEKLGFNTIAINTCWEEGSDEPKKKKKKGDTREIKDFVPPPMDLPKDNNFQTKLNILQRITIEFSDSGIVHKLNRSENIKKYDIIAVIPKTLQAFQYACSSMDIDIISFETEGRIPFKVHRKLYKQAVDRGIFFEIMYSPIIRDSTARKNIISNAHVYHTVGKSKNIILTSGADNHMHIRSVNDIINLGFLLGLNHNESLEVVRNNTRRLILKTEGRKCGKHYMSFSPIENKINED</sequence>
<comment type="similarity">
    <text evidence="2">Belongs to the eukaryotic/archaeal RNase P protein component 3 family.</text>
</comment>
<reference evidence="5" key="1">
    <citation type="submission" date="2005-11" db="EMBL/GenBank/DDBJ databases">
        <title>Blast silkworm EST database for functional genes.</title>
        <authorList>
            <person name="Niu B.L."/>
            <person name="Meng Z.Q."/>
            <person name="Weng H.B."/>
            <person name="Shen W.F."/>
            <person name="He L.H."/>
            <person name="Zheng K.F."/>
            <person name="Ye S.T."/>
            <person name="Lin T.B."/>
            <person name="Chen J.E."/>
        </authorList>
    </citation>
    <scope>NUCLEOTIDE SEQUENCE</scope>
</reference>
<keyword evidence="7" id="KW-1185">Reference proteome</keyword>
<dbReference type="OrthoDB" id="17948at2759"/>
<evidence type="ECO:0000313" key="5">
    <source>
        <dbReference type="EMBL" id="ABD36162.1"/>
    </source>
</evidence>
<dbReference type="Proteomes" id="UP000005204">
    <property type="component" value="Unassembled WGS sequence"/>
</dbReference>
<dbReference type="InterPro" id="IPR016195">
    <property type="entry name" value="Pol/histidinol_Pase-like"/>
</dbReference>
<feature type="region of interest" description="Disordered" evidence="4">
    <location>
        <begin position="42"/>
        <end position="61"/>
    </location>
</feature>
<evidence type="ECO:0000313" key="6">
    <source>
        <dbReference type="EnsemblMetazoa" id="NP_001040305.1"/>
    </source>
</evidence>
<dbReference type="EMBL" id="DQ311217">
    <property type="protein sequence ID" value="ABD36162.1"/>
    <property type="molecule type" value="mRNA"/>
</dbReference>
<dbReference type="InterPro" id="IPR002738">
    <property type="entry name" value="RNase_P_p30"/>
</dbReference>
<dbReference type="GO" id="GO:0005655">
    <property type="term" value="C:nucleolar ribonuclease P complex"/>
    <property type="evidence" value="ECO:0007669"/>
    <property type="project" value="TreeGrafter"/>
</dbReference>
<dbReference type="Pfam" id="PF01876">
    <property type="entry name" value="RNase_P_p30"/>
    <property type="match status" value="1"/>
</dbReference>
<organism evidence="5">
    <name type="scientific">Bombyx mori</name>
    <name type="common">Silk moth</name>
    <dbReference type="NCBI Taxonomy" id="7091"/>
    <lineage>
        <taxon>Eukaryota</taxon>
        <taxon>Metazoa</taxon>
        <taxon>Ecdysozoa</taxon>
        <taxon>Arthropoda</taxon>
        <taxon>Hexapoda</taxon>
        <taxon>Insecta</taxon>
        <taxon>Pterygota</taxon>
        <taxon>Neoptera</taxon>
        <taxon>Endopterygota</taxon>
        <taxon>Lepidoptera</taxon>
        <taxon>Glossata</taxon>
        <taxon>Ditrysia</taxon>
        <taxon>Bombycoidea</taxon>
        <taxon>Bombycidae</taxon>
        <taxon>Bombycinae</taxon>
        <taxon>Bombyx</taxon>
    </lineage>
</organism>
<gene>
    <name evidence="6" type="primary">693087</name>
</gene>